<name>A0A0M3IJ10_ASCLU</name>
<dbReference type="Proteomes" id="UP000036681">
    <property type="component" value="Unplaced"/>
</dbReference>
<dbReference type="CDD" id="cd17680">
    <property type="entry name" value="RUN_PLEKHM2"/>
    <property type="match status" value="1"/>
</dbReference>
<proteinExistence type="predicted"/>
<organism evidence="2 3">
    <name type="scientific">Ascaris lumbricoides</name>
    <name type="common">Giant roundworm</name>
    <dbReference type="NCBI Taxonomy" id="6252"/>
    <lineage>
        <taxon>Eukaryota</taxon>
        <taxon>Metazoa</taxon>
        <taxon>Ecdysozoa</taxon>
        <taxon>Nematoda</taxon>
        <taxon>Chromadorea</taxon>
        <taxon>Rhabditida</taxon>
        <taxon>Spirurina</taxon>
        <taxon>Ascaridomorpha</taxon>
        <taxon>Ascaridoidea</taxon>
        <taxon>Ascarididae</taxon>
        <taxon>Ascaris</taxon>
    </lineage>
</organism>
<keyword evidence="2" id="KW-1185">Reference proteome</keyword>
<feature type="domain" description="RUN" evidence="1">
    <location>
        <begin position="59"/>
        <end position="181"/>
    </location>
</feature>
<dbReference type="Pfam" id="PF02759">
    <property type="entry name" value="RUN"/>
    <property type="match status" value="1"/>
</dbReference>
<dbReference type="InterPro" id="IPR004012">
    <property type="entry name" value="Run_dom"/>
</dbReference>
<evidence type="ECO:0000313" key="3">
    <source>
        <dbReference type="WBParaSite" id="ALUE_0001858601-mRNA-1"/>
    </source>
</evidence>
<dbReference type="InterPro" id="IPR047327">
    <property type="entry name" value="RUN_PLEKHM2"/>
</dbReference>
<evidence type="ECO:0000259" key="1">
    <source>
        <dbReference type="PROSITE" id="PS50826"/>
    </source>
</evidence>
<dbReference type="InterPro" id="IPR037213">
    <property type="entry name" value="Run_dom_sf"/>
</dbReference>
<sequence length="192" mass="22177">MISLAPVGIFDDDRGSPTCFVSASQHSYFESQMNDAISDVRSEWKRRLGTYNATSEVLDSKCVEARHLVVAIDRFMSNGCLRGNRLYWYFAKEFLTRSECESLIDEWQVRNGRDLSVAWLKDSLNKQSMSSIFQSFALNRKLILKHYNREAAIANVALTKRLAKAFLRIADVRFYFPVSVIVFVYLFKECLD</sequence>
<dbReference type="AlphaFoldDB" id="A0A0M3IJ10"/>
<dbReference type="WBParaSite" id="ALUE_0001858601-mRNA-1">
    <property type="protein sequence ID" value="ALUE_0001858601-mRNA-1"/>
    <property type="gene ID" value="ALUE_0001858601"/>
</dbReference>
<evidence type="ECO:0000313" key="2">
    <source>
        <dbReference type="Proteomes" id="UP000036681"/>
    </source>
</evidence>
<protein>
    <submittedName>
        <fullName evidence="3">RUN domain-containing protein</fullName>
    </submittedName>
</protein>
<dbReference type="Gene3D" id="1.20.58.900">
    <property type="match status" value="1"/>
</dbReference>
<dbReference type="SUPFAM" id="SSF140741">
    <property type="entry name" value="RUN domain-like"/>
    <property type="match status" value="1"/>
</dbReference>
<accession>A0A0M3IJ10</accession>
<dbReference type="PROSITE" id="PS50826">
    <property type="entry name" value="RUN"/>
    <property type="match status" value="1"/>
</dbReference>
<reference evidence="3" key="1">
    <citation type="submission" date="2017-02" db="UniProtKB">
        <authorList>
            <consortium name="WormBaseParasite"/>
        </authorList>
    </citation>
    <scope>IDENTIFICATION</scope>
</reference>